<organism evidence="5 6">
    <name type="scientific">Shewanella sairae</name>
    <dbReference type="NCBI Taxonomy" id="190310"/>
    <lineage>
        <taxon>Bacteria</taxon>
        <taxon>Pseudomonadati</taxon>
        <taxon>Pseudomonadota</taxon>
        <taxon>Gammaproteobacteria</taxon>
        <taxon>Alteromonadales</taxon>
        <taxon>Shewanellaceae</taxon>
        <taxon>Shewanella</taxon>
    </lineage>
</organism>
<evidence type="ECO:0000313" key="5">
    <source>
        <dbReference type="EMBL" id="GIU48062.1"/>
    </source>
</evidence>
<evidence type="ECO:0000259" key="4">
    <source>
        <dbReference type="PROSITE" id="PS50072"/>
    </source>
</evidence>
<evidence type="ECO:0000256" key="3">
    <source>
        <dbReference type="RuleBase" id="RU363019"/>
    </source>
</evidence>
<dbReference type="EMBL" id="BPEY01000054">
    <property type="protein sequence ID" value="GIU48062.1"/>
    <property type="molecule type" value="Genomic_DNA"/>
</dbReference>
<accession>A0ABQ4PJU4</accession>
<feature type="domain" description="PPIase cyclophilin-type" evidence="4">
    <location>
        <begin position="43"/>
        <end position="194"/>
    </location>
</feature>
<dbReference type="PROSITE" id="PS50072">
    <property type="entry name" value="CSA_PPIASE_2"/>
    <property type="match status" value="1"/>
</dbReference>
<comment type="catalytic activity">
    <reaction evidence="3">
        <text>[protein]-peptidylproline (omega=180) = [protein]-peptidylproline (omega=0)</text>
        <dbReference type="Rhea" id="RHEA:16237"/>
        <dbReference type="Rhea" id="RHEA-COMP:10747"/>
        <dbReference type="Rhea" id="RHEA-COMP:10748"/>
        <dbReference type="ChEBI" id="CHEBI:83833"/>
        <dbReference type="ChEBI" id="CHEBI:83834"/>
        <dbReference type="EC" id="5.2.1.8"/>
    </reaction>
</comment>
<dbReference type="EC" id="5.2.1.8" evidence="3"/>
<dbReference type="SUPFAM" id="SSF50891">
    <property type="entry name" value="Cyclophilin-like"/>
    <property type="match status" value="1"/>
</dbReference>
<comment type="caution">
    <text evidence="5">The sequence shown here is derived from an EMBL/GenBank/DDBJ whole genome shotgun (WGS) entry which is preliminary data.</text>
</comment>
<dbReference type="InterPro" id="IPR044665">
    <property type="entry name" value="E_coli_cyclophilin_A-like"/>
</dbReference>
<dbReference type="InterPro" id="IPR002130">
    <property type="entry name" value="Cyclophilin-type_PPIase_dom"/>
</dbReference>
<keyword evidence="6" id="KW-1185">Reference proteome</keyword>
<protein>
    <recommendedName>
        <fullName evidence="3">Peptidyl-prolyl cis-trans isomerase</fullName>
        <shortName evidence="3">PPIase</shortName>
        <ecNumber evidence="3">5.2.1.8</ecNumber>
    </recommendedName>
</protein>
<comment type="similarity">
    <text evidence="3">Belongs to the cyclophilin-type PPIase family.</text>
</comment>
<comment type="function">
    <text evidence="3">PPIases accelerate the folding of proteins. It catalyzes the cis-trans isomerization of proline imidic peptide bonds in oligopeptides.</text>
</comment>
<proteinExistence type="inferred from homology"/>
<sequence length="200" mass="21229">MNKVYPLLLCLGLSACGGDSDSTPPTPPVEPPKLQADVCYKMSTTMGDITLAIDLTNMPITGKNFKDYVDSEFYNGTLFHRVAYNFVVQGGGFTSGMVAKPGNDPIINEADAGISNERGTIAMARTSNPNSATSQFFINVLDNPQLDASSSSYGYAVFGKVVEGIEVVDQINIADTGSNDEVPVSEILINSVAEITCPTN</sequence>
<dbReference type="PROSITE" id="PS51257">
    <property type="entry name" value="PROKAR_LIPOPROTEIN"/>
    <property type="match status" value="1"/>
</dbReference>
<keyword evidence="1 3" id="KW-0697">Rotamase</keyword>
<keyword evidence="2 3" id="KW-0413">Isomerase</keyword>
<evidence type="ECO:0000256" key="2">
    <source>
        <dbReference type="ARBA" id="ARBA00023235"/>
    </source>
</evidence>
<dbReference type="Pfam" id="PF00160">
    <property type="entry name" value="Pro_isomerase"/>
    <property type="match status" value="1"/>
</dbReference>
<dbReference type="InterPro" id="IPR029000">
    <property type="entry name" value="Cyclophilin-like_dom_sf"/>
</dbReference>
<dbReference type="Proteomes" id="UP000887104">
    <property type="component" value="Unassembled WGS sequence"/>
</dbReference>
<reference evidence="5" key="1">
    <citation type="submission" date="2021-05" db="EMBL/GenBank/DDBJ databases">
        <title>Molecular characterization for Shewanella algae harboring chromosomal blaOXA-55-like strains isolated from clinical and environment sample.</title>
        <authorList>
            <person name="Ohama Y."/>
            <person name="Aoki K."/>
            <person name="Harada S."/>
            <person name="Moriya K."/>
            <person name="Ishii Y."/>
            <person name="Tateda K."/>
        </authorList>
    </citation>
    <scope>NUCLEOTIDE SEQUENCE</scope>
    <source>
        <strain evidence="5">JCM 11563</strain>
    </source>
</reference>
<dbReference type="PANTHER" id="PTHR43246">
    <property type="entry name" value="PEPTIDYL-PROLYL CIS-TRANS ISOMERASE CYP38, CHLOROPLASTIC"/>
    <property type="match status" value="1"/>
</dbReference>
<evidence type="ECO:0000313" key="6">
    <source>
        <dbReference type="Proteomes" id="UP000887104"/>
    </source>
</evidence>
<dbReference type="PRINTS" id="PR00153">
    <property type="entry name" value="CSAPPISMRASE"/>
</dbReference>
<evidence type="ECO:0000256" key="1">
    <source>
        <dbReference type="ARBA" id="ARBA00023110"/>
    </source>
</evidence>
<dbReference type="GO" id="GO:0016853">
    <property type="term" value="F:isomerase activity"/>
    <property type="evidence" value="ECO:0007669"/>
    <property type="project" value="UniProtKB-KW"/>
</dbReference>
<dbReference type="RefSeq" id="WP_220781845.1">
    <property type="nucleotide sequence ID" value="NZ_BPEY01000054.1"/>
</dbReference>
<gene>
    <name evidence="5" type="ORF">TUM4438_28610</name>
</gene>
<dbReference type="Gene3D" id="2.40.100.10">
    <property type="entry name" value="Cyclophilin-like"/>
    <property type="match status" value="1"/>
</dbReference>
<name>A0ABQ4PJU4_9GAMM</name>